<dbReference type="FunCoup" id="A2DNC1">
    <property type="interactions" value="526"/>
</dbReference>
<dbReference type="InterPro" id="IPR041991">
    <property type="entry name" value="Ribosomal_eL27_KOW"/>
</dbReference>
<sequence length="139" mass="15917">MSLLQAGRFVVMLQGRHAGKKAVVLAAYPEGTEDRKFPYAIVMGIEKYPKKVTKDMPTEVLVKKTQVKLFVKAVNFNHVMLTRHNVKDEDFFKKISVEKVVAALKDAPAKKALLTEYAAVLRQKYLNNKMAWFFKPLQF</sequence>
<dbReference type="RefSeq" id="XP_001579095.1">
    <property type="nucleotide sequence ID" value="XM_001579045.1"/>
</dbReference>
<evidence type="ECO:0000256" key="3">
    <source>
        <dbReference type="ARBA" id="ARBA00023274"/>
    </source>
</evidence>
<reference evidence="10" key="3">
    <citation type="journal article" date="2017" name="Cell Res.">
        <title>Cryo-EM structures of the 80S ribosomes from human parasites Trichomonas vaginalis and Toxoplasma gondii.</title>
        <authorList>
            <person name="Li Z."/>
            <person name="Guo Q."/>
            <person name="Zheng L."/>
            <person name="Ji Y."/>
            <person name="Xie Y.T."/>
            <person name="Lai D.H."/>
            <person name="Lun Z.R."/>
            <person name="Suo X."/>
            <person name="Gao N."/>
        </authorList>
    </citation>
    <scope>STRUCTURE BY ELECTRON MICROSCOPY (3.20 ANGSTROMS)</scope>
</reference>
<dbReference type="GO" id="GO:0003735">
    <property type="term" value="F:structural constituent of ribosome"/>
    <property type="evidence" value="ECO:0000318"/>
    <property type="project" value="GO_Central"/>
</dbReference>
<dbReference type="AlphaFoldDB" id="A2DNC1"/>
<dbReference type="InterPro" id="IPR008991">
    <property type="entry name" value="Translation_prot_SH3-like_sf"/>
</dbReference>
<gene>
    <name evidence="4" type="ORF">TVAG_140290</name>
    <name evidence="5" type="ORF">TVAG_215980</name>
    <name evidence="6" type="ORF">TVAG_302830</name>
    <name evidence="8" type="ORF">TVAG_306310</name>
    <name evidence="7" type="ORF">TVAG_337950</name>
</gene>
<dbReference type="VEuPathDB" id="TrichDB:TVAGG3_0176790"/>
<dbReference type="OrthoDB" id="2365484at2759"/>
<dbReference type="EMBL" id="DS113971">
    <property type="protein sequence ID" value="EAX92372.1"/>
    <property type="molecule type" value="Genomic_DNA"/>
</dbReference>
<dbReference type="VEuPathDB" id="TrichDB:TVAG_189070"/>
<evidence type="ECO:0000313" key="4">
    <source>
        <dbReference type="EMBL" id="EAX82541.1"/>
    </source>
</evidence>
<protein>
    <submittedName>
        <fullName evidence="8">Ribosomal protein L27e, putative</fullName>
    </submittedName>
</protein>
<evidence type="ECO:0000313" key="5">
    <source>
        <dbReference type="EMBL" id="EAX92372.1"/>
    </source>
</evidence>
<reference evidence="8" key="1">
    <citation type="submission" date="2006-10" db="EMBL/GenBank/DDBJ databases">
        <authorList>
            <person name="Amadeo P."/>
            <person name="Zhao Q."/>
            <person name="Wortman J."/>
            <person name="Fraser-Liggett C."/>
            <person name="Carlton J."/>
        </authorList>
    </citation>
    <scope>NUCLEOTIDE SEQUENCE</scope>
    <source>
        <strain evidence="8">G3</strain>
    </source>
</reference>
<dbReference type="InterPro" id="IPR038655">
    <property type="entry name" value="Ribosomal_eL27_sf"/>
</dbReference>
<comment type="similarity">
    <text evidence="1">Belongs to the eukaryotic ribosomal protein eL27 family.</text>
</comment>
<evidence type="ECO:0007829" key="10">
    <source>
        <dbReference type="PDB" id="5XY3"/>
    </source>
</evidence>
<dbReference type="VEuPathDB" id="TrichDB:TVAGG3_0460400"/>
<keyword evidence="3" id="KW-0687">Ribonucleoprotein</keyword>
<reference evidence="8" key="2">
    <citation type="journal article" date="2007" name="Science">
        <title>Draft genome sequence of the sexually transmitted pathogen Trichomonas vaginalis.</title>
        <authorList>
            <person name="Carlton J.M."/>
            <person name="Hirt R.P."/>
            <person name="Silva J.C."/>
            <person name="Delcher A.L."/>
            <person name="Schatz M."/>
            <person name="Zhao Q."/>
            <person name="Wortman J.R."/>
            <person name="Bidwell S.L."/>
            <person name="Alsmark U.C.M."/>
            <person name="Besteiro S."/>
            <person name="Sicheritz-Ponten T."/>
            <person name="Noel C.J."/>
            <person name="Dacks J.B."/>
            <person name="Foster P.G."/>
            <person name="Simillion C."/>
            <person name="Van de Peer Y."/>
            <person name="Miranda-Saavedra D."/>
            <person name="Barton G.J."/>
            <person name="Westrop G.D."/>
            <person name="Mueller S."/>
            <person name="Dessi D."/>
            <person name="Fiori P.L."/>
            <person name="Ren Q."/>
            <person name="Paulsen I."/>
            <person name="Zhang H."/>
            <person name="Bastida-Corcuera F.D."/>
            <person name="Simoes-Barbosa A."/>
            <person name="Brown M.T."/>
            <person name="Hayes R.D."/>
            <person name="Mukherjee M."/>
            <person name="Okumura C.Y."/>
            <person name="Schneider R."/>
            <person name="Smith A.J."/>
            <person name="Vanacova S."/>
            <person name="Villalvazo M."/>
            <person name="Haas B.J."/>
            <person name="Pertea M."/>
            <person name="Feldblyum T.V."/>
            <person name="Utterback T.R."/>
            <person name="Shu C.L."/>
            <person name="Osoegawa K."/>
            <person name="de Jong P.J."/>
            <person name="Hrdy I."/>
            <person name="Horvathova L."/>
            <person name="Zubacova Z."/>
            <person name="Dolezal P."/>
            <person name="Malik S.B."/>
            <person name="Logsdon J.M. Jr."/>
            <person name="Henze K."/>
            <person name="Gupta A."/>
            <person name="Wang C.C."/>
            <person name="Dunne R.L."/>
            <person name="Upcroft J.A."/>
            <person name="Upcroft P."/>
            <person name="White O."/>
            <person name="Salzberg S.L."/>
            <person name="Tang P."/>
            <person name="Chiu C.-H."/>
            <person name="Lee Y.-S."/>
            <person name="Embley T.M."/>
            <person name="Coombs G.H."/>
            <person name="Mottram J.C."/>
            <person name="Tachezy J."/>
            <person name="Fraser-Liggett C.M."/>
            <person name="Johnson P.J."/>
        </authorList>
    </citation>
    <scope>NUCLEOTIDE SEQUENCE [LARGE SCALE GENOMIC DNA]</scope>
    <source>
        <strain evidence="8">G3</strain>
    </source>
</reference>
<name>A2DNC1_TRIV3</name>
<dbReference type="SMR" id="A2DNC1"/>
<dbReference type="SUPFAM" id="SSF50104">
    <property type="entry name" value="Translation proteins SH3-like domain"/>
    <property type="match status" value="1"/>
</dbReference>
<accession>A2DNC1</accession>
<dbReference type="EMDB" id="EMD-6784"/>
<dbReference type="RefSeq" id="XP_001305302.1">
    <property type="nucleotide sequence ID" value="XM_001305301.1"/>
</dbReference>
<dbReference type="KEGG" id="tva:4750861"/>
<dbReference type="EMBL" id="DS113762">
    <property type="protein sequence ID" value="EAX96363.1"/>
    <property type="molecule type" value="Genomic_DNA"/>
</dbReference>
<organism evidence="8 9">
    <name type="scientific">Trichomonas vaginalis (strain ATCC PRA-98 / G3)</name>
    <dbReference type="NCBI Taxonomy" id="412133"/>
    <lineage>
        <taxon>Eukaryota</taxon>
        <taxon>Metamonada</taxon>
        <taxon>Parabasalia</taxon>
        <taxon>Trichomonadida</taxon>
        <taxon>Trichomonadidae</taxon>
        <taxon>Trichomonas</taxon>
    </lineage>
</organism>
<dbReference type="PDB" id="5XY3">
    <property type="method" value="EM"/>
    <property type="resolution" value="3.20 A"/>
    <property type="chains" value="Z=1-139"/>
</dbReference>
<dbReference type="CDD" id="cd06090">
    <property type="entry name" value="KOW_RPL27"/>
    <property type="match status" value="1"/>
</dbReference>
<dbReference type="EMBL" id="DS113222">
    <property type="protein sequence ID" value="EAY18109.1"/>
    <property type="molecule type" value="Genomic_DNA"/>
</dbReference>
<dbReference type="GO" id="GO:0006412">
    <property type="term" value="P:translation"/>
    <property type="evidence" value="ECO:0007669"/>
    <property type="project" value="InterPro"/>
</dbReference>
<evidence type="ECO:0000256" key="1">
    <source>
        <dbReference type="ARBA" id="ARBA00009124"/>
    </source>
</evidence>
<evidence type="ECO:0000313" key="6">
    <source>
        <dbReference type="EMBL" id="EAX93143.1"/>
    </source>
</evidence>
<dbReference type="PDBsum" id="5XY3"/>
<dbReference type="RefSeq" id="XP_001309293.1">
    <property type="nucleotide sequence ID" value="XM_001309292.1"/>
</dbReference>
<keyword evidence="10" id="KW-0002">3D-structure</keyword>
<dbReference type="EMBL" id="DS113928">
    <property type="protein sequence ID" value="EAX93143.1"/>
    <property type="molecule type" value="Genomic_DNA"/>
</dbReference>
<dbReference type="KEGG" id="tva:4740171"/>
<dbReference type="STRING" id="5722.A2DNC1"/>
<dbReference type="EMBL" id="DS116613">
    <property type="protein sequence ID" value="EAX82541.1"/>
    <property type="molecule type" value="Genomic_DNA"/>
</dbReference>
<dbReference type="InterPro" id="IPR001141">
    <property type="entry name" value="Ribosomal_eL27"/>
</dbReference>
<keyword evidence="9" id="KW-1185">Reference proteome</keyword>
<dbReference type="VEuPathDB" id="TrichDB:TVAGG3_0371040"/>
<dbReference type="VEuPathDB" id="TrichDB:TVAGG3_1024460"/>
<evidence type="ECO:0000313" key="8">
    <source>
        <dbReference type="EMBL" id="EAY18109.1"/>
    </source>
</evidence>
<dbReference type="KEGG" id="tva:5463615"/>
<dbReference type="eggNOG" id="KOG3418">
    <property type="taxonomic scope" value="Eukaryota"/>
</dbReference>
<evidence type="ECO:0000313" key="9">
    <source>
        <dbReference type="Proteomes" id="UP000001542"/>
    </source>
</evidence>
<dbReference type="Gene3D" id="2.30.30.770">
    <property type="match status" value="1"/>
</dbReference>
<dbReference type="RefSeq" id="XP_001295471.1">
    <property type="nucleotide sequence ID" value="XM_001295470.1"/>
</dbReference>
<dbReference type="RefSeq" id="XP_001306073.1">
    <property type="nucleotide sequence ID" value="XM_001306072.1"/>
</dbReference>
<dbReference type="Pfam" id="PF01777">
    <property type="entry name" value="Ribosomal_L27e"/>
    <property type="match status" value="1"/>
</dbReference>
<dbReference type="Proteomes" id="UP000001542">
    <property type="component" value="Unassembled WGS sequence"/>
</dbReference>
<dbReference type="PANTHER" id="PTHR10497">
    <property type="entry name" value="60S RIBOSOMAL PROTEIN L27"/>
    <property type="match status" value="1"/>
</dbReference>
<dbReference type="VEuPathDB" id="TrichDB:TVAGG3_0880330"/>
<evidence type="ECO:0000313" key="7">
    <source>
        <dbReference type="EMBL" id="EAX96363.1"/>
    </source>
</evidence>
<evidence type="ECO:0000256" key="2">
    <source>
        <dbReference type="ARBA" id="ARBA00022980"/>
    </source>
</evidence>
<proteinExistence type="evidence at protein level"/>
<dbReference type="GO" id="GO:0022625">
    <property type="term" value="C:cytosolic large ribosomal subunit"/>
    <property type="evidence" value="ECO:0000318"/>
    <property type="project" value="GO_Central"/>
</dbReference>
<dbReference type="KEGG" id="tva:4750083"/>
<keyword evidence="2 8" id="KW-0689">Ribosomal protein</keyword>
<dbReference type="KEGG" id="tva:4754133"/>